<accession>A0A6S7JDB2</accession>
<feature type="compositionally biased region" description="Low complexity" evidence="1">
    <location>
        <begin position="460"/>
        <end position="471"/>
    </location>
</feature>
<feature type="compositionally biased region" description="Low complexity" evidence="1">
    <location>
        <begin position="533"/>
        <end position="578"/>
    </location>
</feature>
<feature type="compositionally biased region" description="Polar residues" evidence="1">
    <location>
        <begin position="639"/>
        <end position="652"/>
    </location>
</feature>
<proteinExistence type="predicted"/>
<name>A0A6S7JDB2_PARCT</name>
<dbReference type="AlphaFoldDB" id="A0A6S7JDB2"/>
<reference evidence="3" key="1">
    <citation type="submission" date="2020-04" db="EMBL/GenBank/DDBJ databases">
        <authorList>
            <person name="Alioto T."/>
            <person name="Alioto T."/>
            <person name="Gomez Garrido J."/>
        </authorList>
    </citation>
    <scope>NUCLEOTIDE SEQUENCE</scope>
    <source>
        <strain evidence="3">A484AB</strain>
    </source>
</reference>
<dbReference type="SUPFAM" id="SSF56672">
    <property type="entry name" value="DNA/RNA polymerases"/>
    <property type="match status" value="1"/>
</dbReference>
<dbReference type="InterPro" id="IPR043502">
    <property type="entry name" value="DNA/RNA_pol_sf"/>
</dbReference>
<organism evidence="3 4">
    <name type="scientific">Paramuricea clavata</name>
    <name type="common">Red gorgonian</name>
    <name type="synonym">Violescent sea-whip</name>
    <dbReference type="NCBI Taxonomy" id="317549"/>
    <lineage>
        <taxon>Eukaryota</taxon>
        <taxon>Metazoa</taxon>
        <taxon>Cnidaria</taxon>
        <taxon>Anthozoa</taxon>
        <taxon>Octocorallia</taxon>
        <taxon>Malacalcyonacea</taxon>
        <taxon>Plexauridae</taxon>
        <taxon>Paramuricea</taxon>
    </lineage>
</organism>
<feature type="region of interest" description="Disordered" evidence="1">
    <location>
        <begin position="381"/>
        <end position="620"/>
    </location>
</feature>
<dbReference type="CDD" id="cd01650">
    <property type="entry name" value="RT_nLTR_like"/>
    <property type="match status" value="1"/>
</dbReference>
<dbReference type="OrthoDB" id="10547973at2759"/>
<gene>
    <name evidence="3" type="ORF">PACLA_8A003997</name>
</gene>
<keyword evidence="4" id="KW-1185">Reference proteome</keyword>
<feature type="chain" id="PRO_5043635719" evidence="2">
    <location>
        <begin position="20"/>
        <end position="795"/>
    </location>
</feature>
<feature type="signal peptide" evidence="2">
    <location>
        <begin position="1"/>
        <end position="19"/>
    </location>
</feature>
<evidence type="ECO:0000313" key="4">
    <source>
        <dbReference type="Proteomes" id="UP001152795"/>
    </source>
</evidence>
<keyword evidence="2" id="KW-0732">Signal</keyword>
<evidence type="ECO:0000313" key="3">
    <source>
        <dbReference type="EMBL" id="CAB4014982.1"/>
    </source>
</evidence>
<dbReference type="Proteomes" id="UP001152795">
    <property type="component" value="Unassembled WGS sequence"/>
</dbReference>
<dbReference type="Pfam" id="PF00078">
    <property type="entry name" value="RVT_1"/>
    <property type="match status" value="1"/>
</dbReference>
<dbReference type="PANTHER" id="PTHR33332">
    <property type="entry name" value="REVERSE TRANSCRIPTASE DOMAIN-CONTAINING PROTEIN"/>
    <property type="match status" value="1"/>
</dbReference>
<feature type="compositionally biased region" description="Polar residues" evidence="1">
    <location>
        <begin position="579"/>
        <end position="590"/>
    </location>
</feature>
<dbReference type="InterPro" id="IPR000082">
    <property type="entry name" value="SEA_dom"/>
</dbReference>
<protein>
    <submittedName>
        <fullName evidence="3">Uncharacterized protein</fullName>
    </submittedName>
</protein>
<dbReference type="EMBL" id="CACRXK020008526">
    <property type="protein sequence ID" value="CAB4014982.1"/>
    <property type="molecule type" value="Genomic_DNA"/>
</dbReference>
<sequence>MKNLNTILLVFTGVLYLSAYEAKCRGKNAAKLKRSLKLAISSDDINNRHKAGLRKIFRRKRDTKDEEVTEKHQRGFLKGRSTVTQMLCFLRKIGEALDKASQTDIIYLDLSKAFDSVSHSRLLFKLHSAGIKGCLFAWLSDYLANRTQWVLVKGCTSKPLPVTSGVPQGSILGPLLLIWYINDLPDAVSNYTLVYLFANGAKLARIVNSPSDVREIQYDITKVSSWTHHWSLKFNFEKCESLSVTRKRQPVNSVYIINGKPISKTIPQKDLGDKFTAEIKFLQKWNPAMSKTDGSAYRLFQGNVLDAVLEQMNADRRFINSRVLDLKKTSDGILAKVGFHFRKGEHNPISHVRFVVSQGHLSSLKVDKHYFKILKTTAKFSNEDDKGKTSTQQQLMKPHNPSVPKQEPNQNSAAQQAHSESPSATISGQIQAQPEKQLPNTYQTQTQPSTGYPNQPQNEAAPQASTQASTQNKGTSGQNQEQSTIANAQAQQSERPQDQNTAQVTTQQQTQAPDQAQNQKSVQGQDNAQVSENQYPTNQPQTQYQTEAAAQQQTNTQKGDAYQTAAQTNAQLTQNTLNPSTNVKGDQTQPNPKPAENAPPVQVPSEQENEKNKESTSLEQNGDAYQTAAQSNAQLTQTATNPSTNVNSDQTQPNPKPAENAPPAQVPSEQENQKNKESASLTKNDDEENVAIKMNQAWFPFLSNHDSPQYKMLAGNLEKGLKSVTEDDKNIKDIKVKDLLQADEGHTTVEFRLKFNGAKEGSTQKLRKIVKTGDIAGISVDASFFKIEDNKKIGA</sequence>
<feature type="compositionally biased region" description="Low complexity" evidence="1">
    <location>
        <begin position="498"/>
        <end position="519"/>
    </location>
</feature>
<comment type="caution">
    <text evidence="3">The sequence shown here is derived from an EMBL/GenBank/DDBJ whole genome shotgun (WGS) entry which is preliminary data.</text>
</comment>
<dbReference type="PROSITE" id="PS50878">
    <property type="entry name" value="RT_POL"/>
    <property type="match status" value="1"/>
</dbReference>
<feature type="compositionally biased region" description="Polar residues" evidence="1">
    <location>
        <begin position="520"/>
        <end position="532"/>
    </location>
</feature>
<evidence type="ECO:0000256" key="1">
    <source>
        <dbReference type="SAM" id="MobiDB-lite"/>
    </source>
</evidence>
<dbReference type="InterPro" id="IPR000477">
    <property type="entry name" value="RT_dom"/>
</dbReference>
<feature type="compositionally biased region" description="Polar residues" evidence="1">
    <location>
        <begin position="407"/>
        <end position="458"/>
    </location>
</feature>
<feature type="compositionally biased region" description="Polar residues" evidence="1">
    <location>
        <begin position="472"/>
        <end position="494"/>
    </location>
</feature>
<dbReference type="PROSITE" id="PS50024">
    <property type="entry name" value="SEA"/>
    <property type="match status" value="1"/>
</dbReference>
<feature type="region of interest" description="Disordered" evidence="1">
    <location>
        <begin position="639"/>
        <end position="687"/>
    </location>
</feature>
<evidence type="ECO:0000256" key="2">
    <source>
        <dbReference type="SAM" id="SignalP"/>
    </source>
</evidence>